<evidence type="ECO:0000313" key="2">
    <source>
        <dbReference type="Proteomes" id="UP000007947"/>
    </source>
</evidence>
<dbReference type="OrthoDB" id="4377304at2"/>
<evidence type="ECO:0000313" key="1">
    <source>
        <dbReference type="EMBL" id="BAK37389.1"/>
    </source>
</evidence>
<dbReference type="EMBL" id="AP012204">
    <property type="protein sequence ID" value="BAK37389.1"/>
    <property type="molecule type" value="Genomic_DNA"/>
</dbReference>
<reference evidence="1 2" key="1">
    <citation type="submission" date="2011-05" db="EMBL/GenBank/DDBJ databases">
        <title>Whole genome sequence of Microlunatus phosphovorus NM-1.</title>
        <authorList>
            <person name="Hosoyama A."/>
            <person name="Sasaki K."/>
            <person name="Harada T."/>
            <person name="Igarashi R."/>
            <person name="Kawakoshi A."/>
            <person name="Sasagawa M."/>
            <person name="Fukada J."/>
            <person name="Nakamura S."/>
            <person name="Katano Y."/>
            <person name="Hanada S."/>
            <person name="Kamagata Y."/>
            <person name="Nakamura N."/>
            <person name="Yamazaki S."/>
            <person name="Fujita N."/>
        </authorList>
    </citation>
    <scope>NUCLEOTIDE SEQUENCE [LARGE SCALE GENOMIC DNA]</scope>
    <source>
        <strain evidence="2">ATCC 700054 / DSM 10555 / JCM 9379 / NBRC 101784 / NCIMB 13414 / VKM Ac-1990 / NM-1</strain>
    </source>
</reference>
<name>F5XSY1_MICPN</name>
<proteinExistence type="predicted"/>
<dbReference type="STRING" id="1032480.MLP_43750"/>
<accession>F5XSY1</accession>
<evidence type="ECO:0008006" key="3">
    <source>
        <dbReference type="Google" id="ProtNLM"/>
    </source>
</evidence>
<dbReference type="HOGENOM" id="CLU_2991711_0_0_11"/>
<dbReference type="Proteomes" id="UP000007947">
    <property type="component" value="Chromosome"/>
</dbReference>
<protein>
    <recommendedName>
        <fullName evidence="3">PIN domain-containing protein</fullName>
    </recommendedName>
</protein>
<gene>
    <name evidence="1" type="ordered locus">MLP_43750</name>
</gene>
<dbReference type="KEGG" id="mph:MLP_43750"/>
<keyword evidence="2" id="KW-1185">Reference proteome</keyword>
<organism evidence="1 2">
    <name type="scientific">Microlunatus phosphovorus (strain ATCC 700054 / DSM 10555 / JCM 9379 / NBRC 101784 / NCIMB 13414 / VKM Ac-1990 / NM-1)</name>
    <dbReference type="NCBI Taxonomy" id="1032480"/>
    <lineage>
        <taxon>Bacteria</taxon>
        <taxon>Bacillati</taxon>
        <taxon>Actinomycetota</taxon>
        <taxon>Actinomycetes</taxon>
        <taxon>Propionibacteriales</taxon>
        <taxon>Propionibacteriaceae</taxon>
        <taxon>Microlunatus</taxon>
    </lineage>
</organism>
<dbReference type="AlphaFoldDB" id="F5XSY1"/>
<sequence length="57" mass="6058">MSTYRIPGLIGRILELTPRATAHDAAYVALAETLDCPLVTLSGPVRSLTGVSCEFLP</sequence>